<organism evidence="8 9">
    <name type="scientific">Actinomadura fibrosa</name>
    <dbReference type="NCBI Taxonomy" id="111802"/>
    <lineage>
        <taxon>Bacteria</taxon>
        <taxon>Bacillati</taxon>
        <taxon>Actinomycetota</taxon>
        <taxon>Actinomycetes</taxon>
        <taxon>Streptosporangiales</taxon>
        <taxon>Thermomonosporaceae</taxon>
        <taxon>Actinomadura</taxon>
    </lineage>
</organism>
<dbReference type="EC" id="3.1.11.2" evidence="8"/>
<evidence type="ECO:0000256" key="1">
    <source>
        <dbReference type="ARBA" id="ARBA00001946"/>
    </source>
</evidence>
<dbReference type="Gene3D" id="3.60.10.10">
    <property type="entry name" value="Endonuclease/exonuclease/phosphatase"/>
    <property type="match status" value="1"/>
</dbReference>
<feature type="region of interest" description="Disordered" evidence="6">
    <location>
        <begin position="84"/>
        <end position="109"/>
    </location>
</feature>
<dbReference type="NCBIfam" id="TIGR00633">
    <property type="entry name" value="xth"/>
    <property type="match status" value="1"/>
</dbReference>
<accession>A0ABW2XNJ1</accession>
<dbReference type="InterPro" id="IPR037493">
    <property type="entry name" value="ExoIII-like"/>
</dbReference>
<dbReference type="CDD" id="cd09086">
    <property type="entry name" value="ExoIII-like_AP-endo"/>
    <property type="match status" value="1"/>
</dbReference>
<sequence length="277" mass="30128">MRLATWNVNSVKARLPRLLTWLDETRPDVLCLQETKCRADLFPSAEVAELGYETAAHGDGRWNGVAVLSKIGLEDVSLGFHGEPGYAGEEPEPGEGVQGEIAEPAEPGPEARAIGATCGGVRVWSLYAPNGRTPASAHYAYKLEWFAALRTALAGELADGGPLVACGDYNVAPTDEDVWDRSAFEGSTHVTEPERKALAELRALGLQDVVPTPMKGPHPYTYWDYRAGMFHKNLGMRIDLFYASEPLANRVRAAYVDREARKGKGPSDHAPIVVDID</sequence>
<name>A0ABW2XNJ1_9ACTN</name>
<keyword evidence="9" id="KW-1185">Reference proteome</keyword>
<evidence type="ECO:0000256" key="5">
    <source>
        <dbReference type="ARBA" id="ARBA00022842"/>
    </source>
</evidence>
<dbReference type="InterPro" id="IPR004808">
    <property type="entry name" value="AP_endonuc_1"/>
</dbReference>
<dbReference type="EMBL" id="JBHTGP010000013">
    <property type="protein sequence ID" value="MFD0687961.1"/>
    <property type="molecule type" value="Genomic_DNA"/>
</dbReference>
<proteinExistence type="inferred from homology"/>
<keyword evidence="4 8" id="KW-0378">Hydrolase</keyword>
<dbReference type="InterPro" id="IPR036691">
    <property type="entry name" value="Endo/exonu/phosph_ase_sf"/>
</dbReference>
<keyword evidence="3" id="KW-0479">Metal-binding</keyword>
<evidence type="ECO:0000259" key="7">
    <source>
        <dbReference type="Pfam" id="PF03372"/>
    </source>
</evidence>
<dbReference type="NCBIfam" id="TIGR00195">
    <property type="entry name" value="exoDNase_III"/>
    <property type="match status" value="1"/>
</dbReference>
<evidence type="ECO:0000313" key="8">
    <source>
        <dbReference type="EMBL" id="MFD0687961.1"/>
    </source>
</evidence>
<dbReference type="PANTHER" id="PTHR43250:SF2">
    <property type="entry name" value="EXODEOXYRIBONUCLEASE III"/>
    <property type="match status" value="1"/>
</dbReference>
<dbReference type="PROSITE" id="PS51435">
    <property type="entry name" value="AP_NUCLEASE_F1_4"/>
    <property type="match status" value="1"/>
</dbReference>
<dbReference type="SUPFAM" id="SSF56219">
    <property type="entry name" value="DNase I-like"/>
    <property type="match status" value="1"/>
</dbReference>
<comment type="caution">
    <text evidence="8">The sequence shown here is derived from an EMBL/GenBank/DDBJ whole genome shotgun (WGS) entry which is preliminary data.</text>
</comment>
<dbReference type="GO" id="GO:0008311">
    <property type="term" value="F:double-stranded DNA 3'-5' DNA exonuclease activity"/>
    <property type="evidence" value="ECO:0007669"/>
    <property type="project" value="UniProtKB-EC"/>
</dbReference>
<gene>
    <name evidence="8" type="ORF">ACFQZM_25925</name>
</gene>
<comment type="similarity">
    <text evidence="2">Belongs to the DNA repair enzymes AP/ExoA family.</text>
</comment>
<reference evidence="9" key="1">
    <citation type="journal article" date="2019" name="Int. J. Syst. Evol. Microbiol.">
        <title>The Global Catalogue of Microorganisms (GCM) 10K type strain sequencing project: providing services to taxonomists for standard genome sequencing and annotation.</title>
        <authorList>
            <consortium name="The Broad Institute Genomics Platform"/>
            <consortium name="The Broad Institute Genome Sequencing Center for Infectious Disease"/>
            <person name="Wu L."/>
            <person name="Ma J."/>
        </authorList>
    </citation>
    <scope>NUCLEOTIDE SEQUENCE [LARGE SCALE GENOMIC DNA]</scope>
    <source>
        <strain evidence="9">JCM 9371</strain>
    </source>
</reference>
<dbReference type="Pfam" id="PF03372">
    <property type="entry name" value="Exo_endo_phos"/>
    <property type="match status" value="1"/>
</dbReference>
<dbReference type="InterPro" id="IPR005135">
    <property type="entry name" value="Endo/exonuclease/phosphatase"/>
</dbReference>
<evidence type="ECO:0000313" key="9">
    <source>
        <dbReference type="Proteomes" id="UP001597063"/>
    </source>
</evidence>
<feature type="domain" description="Endonuclease/exonuclease/phosphatase" evidence="7">
    <location>
        <begin position="4"/>
        <end position="269"/>
    </location>
</feature>
<protein>
    <submittedName>
        <fullName evidence="8">Exodeoxyribonuclease III</fullName>
        <ecNumber evidence="8">3.1.11.2</ecNumber>
    </submittedName>
</protein>
<dbReference type="RefSeq" id="WP_131761313.1">
    <property type="nucleotide sequence ID" value="NZ_CAACUY010000159.1"/>
</dbReference>
<keyword evidence="5" id="KW-0460">Magnesium</keyword>
<evidence type="ECO:0000256" key="2">
    <source>
        <dbReference type="ARBA" id="ARBA00007092"/>
    </source>
</evidence>
<evidence type="ECO:0000256" key="3">
    <source>
        <dbReference type="ARBA" id="ARBA00022723"/>
    </source>
</evidence>
<dbReference type="Proteomes" id="UP001597063">
    <property type="component" value="Unassembled WGS sequence"/>
</dbReference>
<dbReference type="InterPro" id="IPR020847">
    <property type="entry name" value="AP_endonuclease_F1_BS"/>
</dbReference>
<comment type="cofactor">
    <cofactor evidence="1">
        <name>Mg(2+)</name>
        <dbReference type="ChEBI" id="CHEBI:18420"/>
    </cofactor>
</comment>
<dbReference type="PROSITE" id="PS00726">
    <property type="entry name" value="AP_NUCLEASE_F1_1"/>
    <property type="match status" value="1"/>
</dbReference>
<evidence type="ECO:0000256" key="6">
    <source>
        <dbReference type="SAM" id="MobiDB-lite"/>
    </source>
</evidence>
<evidence type="ECO:0000256" key="4">
    <source>
        <dbReference type="ARBA" id="ARBA00022801"/>
    </source>
</evidence>
<dbReference type="PANTHER" id="PTHR43250">
    <property type="entry name" value="EXODEOXYRIBONUCLEASE III"/>
    <property type="match status" value="1"/>
</dbReference>